<dbReference type="Proteomes" id="UP000296706">
    <property type="component" value="Chromosome"/>
</dbReference>
<keyword evidence="1" id="KW-0812">Transmembrane</keyword>
<reference evidence="2 3" key="1">
    <citation type="journal article" date="2019" name="Nat. Commun.">
        <title>A new type of DNA phosphorothioation-based antiviral system in archaea.</title>
        <authorList>
            <person name="Xiong L."/>
            <person name="Liu S."/>
            <person name="Chen S."/>
            <person name="Xiao Y."/>
            <person name="Zhu B."/>
            <person name="Gao Y."/>
            <person name="Zhang Y."/>
            <person name="Chen B."/>
            <person name="Luo J."/>
            <person name="Deng Z."/>
            <person name="Chen X."/>
            <person name="Wang L."/>
            <person name="Chen S."/>
        </authorList>
    </citation>
    <scope>NUCLEOTIDE SEQUENCE [LARGE SCALE GENOMIC DNA]</scope>
    <source>
        <strain evidence="2 3">CBA1105</strain>
    </source>
</reference>
<keyword evidence="3" id="KW-1185">Reference proteome</keyword>
<feature type="transmembrane region" description="Helical" evidence="1">
    <location>
        <begin position="42"/>
        <end position="65"/>
    </location>
</feature>
<keyword evidence="1" id="KW-1133">Transmembrane helix</keyword>
<accession>A0A4D6HFG1</accession>
<evidence type="ECO:0000256" key="1">
    <source>
        <dbReference type="SAM" id="Phobius"/>
    </source>
</evidence>
<sequence>MVGTGVSLTKRVVGAFAAIVGATVVGHSTVGLVEAMEAADTAAYASIAGVAIGAAAAIVGTMLVFGSLWARTAGTVVFPAAAVFFALRFGVTGSTLWAVAAGANLVFFVLLLSRRPPRSVEVDEETSGIWVGTIH</sequence>
<feature type="transmembrane region" description="Helical" evidence="1">
    <location>
        <begin position="72"/>
        <end position="89"/>
    </location>
</feature>
<dbReference type="AlphaFoldDB" id="A0A4D6HFG1"/>
<evidence type="ECO:0000313" key="2">
    <source>
        <dbReference type="EMBL" id="QCC52265.1"/>
    </source>
</evidence>
<dbReference type="GeneID" id="39848981"/>
<proteinExistence type="predicted"/>
<feature type="transmembrane region" description="Helical" evidence="1">
    <location>
        <begin position="95"/>
        <end position="112"/>
    </location>
</feature>
<organism evidence="2 3">
    <name type="scientific">Halapricum salinum</name>
    <dbReference type="NCBI Taxonomy" id="1457250"/>
    <lineage>
        <taxon>Archaea</taxon>
        <taxon>Methanobacteriati</taxon>
        <taxon>Methanobacteriota</taxon>
        <taxon>Stenosarchaea group</taxon>
        <taxon>Halobacteria</taxon>
        <taxon>Halobacteriales</taxon>
        <taxon>Haloarculaceae</taxon>
        <taxon>Halapricum</taxon>
    </lineage>
</organism>
<dbReference type="STRING" id="1457250.GCA_000755225_01649"/>
<keyword evidence="1" id="KW-0472">Membrane</keyword>
<name>A0A4D6HFG1_9EURY</name>
<gene>
    <name evidence="2" type="ORF">DV733_13930</name>
</gene>
<protein>
    <submittedName>
        <fullName evidence="2">Uncharacterized protein</fullName>
    </submittedName>
</protein>
<dbReference type="EMBL" id="CP031310">
    <property type="protein sequence ID" value="QCC52265.1"/>
    <property type="molecule type" value="Genomic_DNA"/>
</dbReference>
<dbReference type="KEGG" id="hsn:DV733_13930"/>
<feature type="transmembrane region" description="Helical" evidence="1">
    <location>
        <begin position="12"/>
        <end position="30"/>
    </location>
</feature>
<evidence type="ECO:0000313" key="3">
    <source>
        <dbReference type="Proteomes" id="UP000296706"/>
    </source>
</evidence>
<dbReference type="RefSeq" id="WP_049992592.1">
    <property type="nucleotide sequence ID" value="NZ_CP031310.1"/>
</dbReference>